<dbReference type="AlphaFoldDB" id="A0A2G8S343"/>
<name>A0A2G8S343_9APHY</name>
<feature type="region of interest" description="Disordered" evidence="1">
    <location>
        <begin position="453"/>
        <end position="530"/>
    </location>
</feature>
<proteinExistence type="predicted"/>
<keyword evidence="3" id="KW-1185">Reference proteome</keyword>
<gene>
    <name evidence="2" type="ORF">GSI_09727</name>
</gene>
<feature type="region of interest" description="Disordered" evidence="1">
    <location>
        <begin position="94"/>
        <end position="128"/>
    </location>
</feature>
<evidence type="ECO:0000256" key="1">
    <source>
        <dbReference type="SAM" id="MobiDB-lite"/>
    </source>
</evidence>
<protein>
    <submittedName>
        <fullName evidence="2">Uncharacterized protein</fullName>
    </submittedName>
</protein>
<accession>A0A2G8S343</accession>
<dbReference type="Proteomes" id="UP000230002">
    <property type="component" value="Unassembled WGS sequence"/>
</dbReference>
<sequence>MGIQEEAIGRFSSSFAFASATLPSTSAPPSSLPNPFAVPSSALPASHPTCHTTHYSYTPVGFSTPPARSILLGITMVSSLNNFSDVRPNVKFPKFKKIRPPPSTPPPTVETDLGGTGAAPNAARASAGDVSQAARPIVLKKTRVGLPPDVCSPWEAKAASHAGLSGFVITSPTQHYVPKYPRDVDVIHTFSDGRWGVHEYSRHPQIYIEQMTHLACIPRTASLPDIPDILFTTLRAVDHWAEDAGIAVHGLGLICEEVRDQLRLAAESALAWVDSLDDANEHSRRYSVYLAMLLRQVIDRMYYLPAVSTRSIAVAAHIQRISLELWGMKTYLTVVVPRMESPLDYSHDVLDVVGGFLREGAVTQTWHRIGIPYWVLQALSTSLVVWNVVDESALPFELSATECDPPILHRAGVLAGVTNLTGNWVSNMVMSVSKHIAGSRLSSLKLALAPELPVDEPSSSKRRHVEKSVISNAHLNMRPASKAEDTGKLSRRQKRRLAAELRLAPVGATSAEGSESRLGPKPMAAGDTTHPSRQLLLSPFVELSGVWEEALRAGSPVPQSTNSALYFYPPPFLLDTVVSKSVLPKACEHADRAREDTKVHRYLHNLIRIRDFCRARLFDVSMDNRALTIGEWRAALWGDYQPQSSVRAGGQGSDARRAKRHLDERNGIGALFHKVAHMDSYDEHGSVAFEDQNVGLLTIAENPNVRLALLWESHEINFRAELLALDSLLVQKESWDEIHRWERELSVSQVWGPPSSAATVAAPLTTKVRNFYWYTPPQEGWDSCRERLRSFAYVLTRWPDCPEVIIQGAKGALPEEQFREVQRRAVMFYVQTFILHYSRLPVPPIMFTVALA</sequence>
<evidence type="ECO:0000313" key="2">
    <source>
        <dbReference type="EMBL" id="PIL28190.1"/>
    </source>
</evidence>
<feature type="compositionally biased region" description="Low complexity" evidence="1">
    <location>
        <begin position="118"/>
        <end position="128"/>
    </location>
</feature>
<evidence type="ECO:0000313" key="3">
    <source>
        <dbReference type="Proteomes" id="UP000230002"/>
    </source>
</evidence>
<dbReference type="EMBL" id="AYKW01000027">
    <property type="protein sequence ID" value="PIL28190.1"/>
    <property type="molecule type" value="Genomic_DNA"/>
</dbReference>
<reference evidence="2 3" key="1">
    <citation type="journal article" date="2015" name="Sci. Rep.">
        <title>Chromosome-level genome map provides insights into diverse defense mechanisms in the medicinal fungus Ganoderma sinense.</title>
        <authorList>
            <person name="Zhu Y."/>
            <person name="Xu J."/>
            <person name="Sun C."/>
            <person name="Zhou S."/>
            <person name="Xu H."/>
            <person name="Nelson D.R."/>
            <person name="Qian J."/>
            <person name="Song J."/>
            <person name="Luo H."/>
            <person name="Xiang L."/>
            <person name="Li Y."/>
            <person name="Xu Z."/>
            <person name="Ji A."/>
            <person name="Wang L."/>
            <person name="Lu S."/>
            <person name="Hayward A."/>
            <person name="Sun W."/>
            <person name="Li X."/>
            <person name="Schwartz D.C."/>
            <person name="Wang Y."/>
            <person name="Chen S."/>
        </authorList>
    </citation>
    <scope>NUCLEOTIDE SEQUENCE [LARGE SCALE GENOMIC DNA]</scope>
    <source>
        <strain evidence="2 3">ZZ0214-1</strain>
    </source>
</reference>
<organism evidence="2 3">
    <name type="scientific">Ganoderma sinense ZZ0214-1</name>
    <dbReference type="NCBI Taxonomy" id="1077348"/>
    <lineage>
        <taxon>Eukaryota</taxon>
        <taxon>Fungi</taxon>
        <taxon>Dikarya</taxon>
        <taxon>Basidiomycota</taxon>
        <taxon>Agaricomycotina</taxon>
        <taxon>Agaricomycetes</taxon>
        <taxon>Polyporales</taxon>
        <taxon>Polyporaceae</taxon>
        <taxon>Ganoderma</taxon>
    </lineage>
</organism>
<comment type="caution">
    <text evidence="2">The sequence shown here is derived from an EMBL/GenBank/DDBJ whole genome shotgun (WGS) entry which is preliminary data.</text>
</comment>
<dbReference type="OrthoDB" id="2804332at2759"/>